<dbReference type="EMBL" id="AY170316">
    <property type="protein sequence ID" value="AAO12311.1"/>
    <property type="molecule type" value="Genomic_DNA"/>
</dbReference>
<reference evidence="1 2" key="1">
    <citation type="journal article" date="2003" name="Virology">
        <title>A novel porcine gammaherpesvirus.</title>
        <authorList>
            <person name="Chmielewicz B."/>
            <person name="Goltz M."/>
            <person name="Franz T."/>
            <person name="Bauer C."/>
            <person name="Brema S."/>
            <person name="Ellerbrok H."/>
            <person name="Beckmann S."/>
            <person name="Rziha H.J."/>
            <person name="Lahrmann K.H."/>
            <person name="Romero C."/>
            <person name="Ehlers B."/>
        </authorList>
    </citation>
    <scope>NUCLEOTIDE SEQUENCE [LARGE SCALE GENOMIC DNA]</scope>
    <source>
        <strain evidence="1">489</strain>
    </source>
</reference>
<evidence type="ECO:0000313" key="1">
    <source>
        <dbReference type="EMBL" id="AAO12311.1"/>
    </source>
</evidence>
<sequence length="219" mass="25508">MKMMCALHHLWVWFCFKLALNTVPFSELPSKCTSPSPRTTMSGNGERNLREPSMEQVRGLFRELSKTSDIINNILWAVLNPQLNHPLTVSEALLTWLVKQCIKENFASLVKCLIELPYHNADEHLKIQWLQDLVKLSYRDNEDSFEKFCATLAMASMYIMFVLENRAEFVSLVSHVLGSFYLRHRMAWMVRIQGFSTGARKKYPGLWLSTRLKMLYKVN</sequence>
<accession>Q772V2</accession>
<dbReference type="InterPro" id="IPR010677">
    <property type="entry name" value="HHV-4_BALF1"/>
</dbReference>
<proteinExistence type="predicted"/>
<organism evidence="1 2">
    <name type="scientific">Suid gammaherpesvirus 5</name>
    <dbReference type="NCBI Taxonomy" id="1960251"/>
    <lineage>
        <taxon>Viruses</taxon>
        <taxon>Duplodnaviria</taxon>
        <taxon>Heunggongvirae</taxon>
        <taxon>Peploviricota</taxon>
        <taxon>Herviviricetes</taxon>
        <taxon>Herpesvirales</taxon>
        <taxon>Orthoherpesviridae</taxon>
        <taxon>Gammaherpesvirinae</taxon>
        <taxon>Macavirus</taxon>
        <taxon>Macavirus suidgamma5</taxon>
    </lineage>
</organism>
<name>Q772V2_9GAMA</name>
<keyword evidence="2" id="KW-1185">Reference proteome</keyword>
<evidence type="ECO:0000313" key="2">
    <source>
        <dbReference type="Proteomes" id="UP000325694"/>
    </source>
</evidence>
<dbReference type="KEGG" id="vg:65101039"/>
<dbReference type="Pfam" id="PF06861">
    <property type="entry name" value="BALF1"/>
    <property type="match status" value="1"/>
</dbReference>
<dbReference type="Proteomes" id="UP000325694">
    <property type="component" value="Segment"/>
</dbReference>
<protein>
    <submittedName>
        <fullName evidence="1">Hypothetical v-bcl2</fullName>
    </submittedName>
</protein>